<accession>J7S9Q9</accession>
<dbReference type="PANTHER" id="PTHR17039">
    <property type="entry name" value="U3 SMALL NUCLEOLAR RIBONUCLEOPROTEIN PROTEIN MPP10"/>
    <property type="match status" value="1"/>
</dbReference>
<dbReference type="Pfam" id="PF04006">
    <property type="entry name" value="Mpp10"/>
    <property type="match status" value="1"/>
</dbReference>
<evidence type="ECO:0000256" key="2">
    <source>
        <dbReference type="ARBA" id="ARBA00022517"/>
    </source>
</evidence>
<comment type="function">
    <text evidence="7">Involved in nucleolar processing of pre-18S ribosomal RNA.</text>
</comment>
<feature type="compositionally biased region" description="Acidic residues" evidence="8">
    <location>
        <begin position="277"/>
        <end position="289"/>
    </location>
</feature>
<dbReference type="GO" id="GO:0000472">
    <property type="term" value="P:endonucleolytic cleavage to generate mature 5'-end of SSU-rRNA from (SSU-rRNA, 5.8S rRNA, LSU-rRNA)"/>
    <property type="evidence" value="ECO:0007669"/>
    <property type="project" value="EnsemblFungi"/>
</dbReference>
<evidence type="ECO:0000256" key="5">
    <source>
        <dbReference type="ARBA" id="ARBA00023274"/>
    </source>
</evidence>
<reference evidence="9 10" key="1">
    <citation type="journal article" date="2011" name="Proc. Natl. Acad. Sci. U.S.A.">
        <title>Evolutionary erosion of yeast sex chromosomes by mating-type switching accidents.</title>
        <authorList>
            <person name="Gordon J.L."/>
            <person name="Armisen D."/>
            <person name="Proux-Wera E."/>
            <person name="Oheigeartaigh S.S."/>
            <person name="Byrne K.P."/>
            <person name="Wolfe K.H."/>
        </authorList>
    </citation>
    <scope>NUCLEOTIDE SEQUENCE [LARGE SCALE GENOMIC DNA]</scope>
    <source>
        <strain evidence="10">ATCC MYA-139 / BCRC 22969 / CBS 8797 / CCRC 22969 / KCTC 17520 / NBRC 10181 / NCYC 3082</strain>
    </source>
</reference>
<sequence length="624" mass="70415">MSSGAFVESIKSDPLKVLGQGPKGALKCAKLYLDAAIKNYKGVVKSEGSTLPLNEVVVEGLDASQVWWQAKMIVDGIETDLVSRIEELRSALKEDEESDDELEVDANGDDAELSESGEEELGNAKEHIGDDSEGESDENDSDDDDAEILSGVDDFDDLQESEDALDEVAVGTEVPEVSEEAAKDSNTQSKSSSKSNEGKNRETDEELNDKFFDIDEFNRQTLAQEDGGVEEDDDEEEVDYFADVPSEEDEEVLYFDDFFDKPKESKKQDRDNSKEEDKEEDEEEDDNDEYVSAINSAKLDLFEEEDENEEEESDLSSKKDKLTSFERQQLEIQEQIALLEEEAVAEKKWALKGEVNAKNRPENALLTEDLEFERTAKPVPIITTEVTETLEEMIRRRIKDSNFDDLARRVAVDLSKKQRKPAFELSDTKSSKSLAEIYENDYKGVKDDEEISEELKKSHDEITEMFNDLNYKLDALSSAHFVPKPAQKTMEVRVNTAAITMEDAQPLTMSSASTLAPQEVYKVGKSENDAEIRLNDGTVMARGELSREDKTRLRRAAKRKRSKQYAQQKQGQEPAQKRSKKDQVIETLSRAKNLTVINKKGEKHDVKGKDKKDTHSDTLRNVKL</sequence>
<comment type="similarity">
    <text evidence="6 7">Belongs to the MPP10 family.</text>
</comment>
<dbReference type="GO" id="GO:0005732">
    <property type="term" value="C:sno(s)RNA-containing ribonucleoprotein complex"/>
    <property type="evidence" value="ECO:0007669"/>
    <property type="project" value="UniProtKB-UniRule"/>
</dbReference>
<evidence type="ECO:0000256" key="4">
    <source>
        <dbReference type="ARBA" id="ARBA00023242"/>
    </source>
</evidence>
<gene>
    <name evidence="9" type="primary">KNAG0H02360</name>
    <name evidence="9" type="ordered locus">KNAG_0H02360</name>
</gene>
<reference evidence="10" key="2">
    <citation type="submission" date="2012-08" db="EMBL/GenBank/DDBJ databases">
        <title>Genome sequence of Kazachstania naganishii.</title>
        <authorList>
            <person name="Gordon J.L."/>
            <person name="Armisen D."/>
            <person name="Proux-Wera E."/>
            <person name="OhEigeartaigh S.S."/>
            <person name="Byrne K.P."/>
            <person name="Wolfe K.H."/>
        </authorList>
    </citation>
    <scope>NUCLEOTIDE SEQUENCE [LARGE SCALE GENOMIC DNA]</scope>
    <source>
        <strain evidence="10">ATCC MYA-139 / BCRC 22969 / CBS 8797 / CCRC 22969 / KCTC 17520 / NBRC 10181 / NCYC 3082</strain>
    </source>
</reference>
<keyword evidence="10" id="KW-1185">Reference proteome</keyword>
<dbReference type="InterPro" id="IPR012173">
    <property type="entry name" value="Mpp10"/>
</dbReference>
<dbReference type="HOGENOM" id="CLU_011271_1_0_1"/>
<keyword evidence="5 7" id="KW-0687">Ribonucleoprotein</keyword>
<dbReference type="PIRSF" id="PIRSF017300">
    <property type="entry name" value="snoRNP_Mpp10"/>
    <property type="match status" value="1"/>
</dbReference>
<dbReference type="KEGG" id="kng:KNAG_0H02360"/>
<feature type="compositionally biased region" description="Basic and acidic residues" evidence="8">
    <location>
        <begin position="196"/>
        <end position="218"/>
    </location>
</feature>
<dbReference type="AlphaFoldDB" id="J7S9Q9"/>
<dbReference type="OMA" id="HFAEDFG"/>
<evidence type="ECO:0000313" key="9">
    <source>
        <dbReference type="EMBL" id="CCK71651.1"/>
    </source>
</evidence>
<dbReference type="GeneID" id="34527383"/>
<feature type="region of interest" description="Disordered" evidence="8">
    <location>
        <begin position="543"/>
        <end position="624"/>
    </location>
</feature>
<feature type="compositionally biased region" description="Basic residues" evidence="8">
    <location>
        <begin position="552"/>
        <end position="563"/>
    </location>
</feature>
<dbReference type="RefSeq" id="XP_022465896.1">
    <property type="nucleotide sequence ID" value="XM_022609506.1"/>
</dbReference>
<feature type="compositionally biased region" description="Acidic residues" evidence="8">
    <location>
        <begin position="302"/>
        <end position="314"/>
    </location>
</feature>
<evidence type="ECO:0000256" key="7">
    <source>
        <dbReference type="PIRNR" id="PIRNR017300"/>
    </source>
</evidence>
<evidence type="ECO:0000256" key="1">
    <source>
        <dbReference type="ARBA" id="ARBA00004604"/>
    </source>
</evidence>
<dbReference type="GO" id="GO:0042802">
    <property type="term" value="F:identical protein binding"/>
    <property type="evidence" value="ECO:0007669"/>
    <property type="project" value="EnsemblFungi"/>
</dbReference>
<proteinExistence type="inferred from homology"/>
<dbReference type="GO" id="GO:0000447">
    <property type="term" value="P:endonucleolytic cleavage in ITS1 to separate SSU-rRNA from 5.8S rRNA and LSU-rRNA from tricistronic rRNA transcript (SSU-rRNA, 5.8S rRNA, LSU-rRNA)"/>
    <property type="evidence" value="ECO:0007669"/>
    <property type="project" value="EnsemblFungi"/>
</dbReference>
<dbReference type="Proteomes" id="UP000006310">
    <property type="component" value="Chromosome 8"/>
</dbReference>
<protein>
    <recommendedName>
        <fullName evidence="7">U3 small nucleolar ribonucleoprotein protein MPP10</fullName>
    </recommendedName>
</protein>
<dbReference type="GO" id="GO:0034457">
    <property type="term" value="C:Mpp10 complex"/>
    <property type="evidence" value="ECO:0007669"/>
    <property type="project" value="UniProtKB-UniRule"/>
</dbReference>
<feature type="region of interest" description="Disordered" evidence="8">
    <location>
        <begin position="92"/>
        <end position="322"/>
    </location>
</feature>
<dbReference type="PANTHER" id="PTHR17039:SF0">
    <property type="entry name" value="U3 SMALL NUCLEOLAR RIBONUCLEOPROTEIN PROTEIN MPP10"/>
    <property type="match status" value="1"/>
</dbReference>
<keyword evidence="3 7" id="KW-0698">rRNA processing</keyword>
<evidence type="ECO:0000256" key="6">
    <source>
        <dbReference type="ARBA" id="ARBA00029455"/>
    </source>
</evidence>
<feature type="compositionally biased region" description="Acidic residues" evidence="8">
    <location>
        <begin position="227"/>
        <end position="254"/>
    </location>
</feature>
<dbReference type="eggNOG" id="KOG2600">
    <property type="taxonomic scope" value="Eukaryota"/>
</dbReference>
<dbReference type="STRING" id="1071383.J7S9Q9"/>
<feature type="compositionally biased region" description="Basic and acidic residues" evidence="8">
    <location>
        <begin position="258"/>
        <end position="276"/>
    </location>
</feature>
<keyword evidence="4 7" id="KW-0539">Nucleus</keyword>
<dbReference type="GO" id="GO:0032040">
    <property type="term" value="C:small-subunit processome"/>
    <property type="evidence" value="ECO:0007669"/>
    <property type="project" value="EnsemblFungi"/>
</dbReference>
<dbReference type="OrthoDB" id="445326at2759"/>
<organism evidence="9 10">
    <name type="scientific">Huiozyma naganishii (strain ATCC MYA-139 / BCRC 22969 / CBS 8797 / KCTC 17520 / NBRC 10181 / NCYC 3082 / Yp74L-3)</name>
    <name type="common">Yeast</name>
    <name type="synonym">Kazachstania naganishii</name>
    <dbReference type="NCBI Taxonomy" id="1071383"/>
    <lineage>
        <taxon>Eukaryota</taxon>
        <taxon>Fungi</taxon>
        <taxon>Dikarya</taxon>
        <taxon>Ascomycota</taxon>
        <taxon>Saccharomycotina</taxon>
        <taxon>Saccharomycetes</taxon>
        <taxon>Saccharomycetales</taxon>
        <taxon>Saccharomycetaceae</taxon>
        <taxon>Huiozyma</taxon>
    </lineage>
</organism>
<evidence type="ECO:0000256" key="8">
    <source>
        <dbReference type="SAM" id="MobiDB-lite"/>
    </source>
</evidence>
<name>J7S9Q9_HUIN7</name>
<feature type="compositionally biased region" description="Acidic residues" evidence="8">
    <location>
        <begin position="131"/>
        <end position="166"/>
    </location>
</feature>
<comment type="subcellular location">
    <subcellularLocation>
        <location evidence="1 7">Nucleus</location>
        <location evidence="1 7">Nucleolus</location>
    </subcellularLocation>
</comment>
<dbReference type="GO" id="GO:0000480">
    <property type="term" value="P:endonucleolytic cleavage in 5'-ETS of tricistronic rRNA transcript (SSU-rRNA, 5.8S rRNA, LSU-rRNA)"/>
    <property type="evidence" value="ECO:0007669"/>
    <property type="project" value="EnsemblFungi"/>
</dbReference>
<evidence type="ECO:0000313" key="10">
    <source>
        <dbReference type="Proteomes" id="UP000006310"/>
    </source>
</evidence>
<evidence type="ECO:0000256" key="3">
    <source>
        <dbReference type="ARBA" id="ARBA00022552"/>
    </source>
</evidence>
<feature type="compositionally biased region" description="Basic and acidic residues" evidence="8">
    <location>
        <begin position="599"/>
        <end position="624"/>
    </location>
</feature>
<feature type="compositionally biased region" description="Acidic residues" evidence="8">
    <location>
        <begin position="94"/>
        <end position="121"/>
    </location>
</feature>
<dbReference type="EMBL" id="HE978321">
    <property type="protein sequence ID" value="CCK71651.1"/>
    <property type="molecule type" value="Genomic_DNA"/>
</dbReference>
<keyword evidence="2 7" id="KW-0690">Ribosome biogenesis</keyword>